<reference evidence="2 3" key="2">
    <citation type="submission" date="2024-10" db="EMBL/GenBank/DDBJ databases">
        <authorList>
            <person name="Ryan C."/>
        </authorList>
    </citation>
    <scope>NUCLEOTIDE SEQUENCE [LARGE SCALE GENOMIC DNA]</scope>
</reference>
<keyword evidence="3" id="KW-1185">Reference proteome</keyword>
<organism evidence="2 3">
    <name type="scientific">Urochloa decumbens</name>
    <dbReference type="NCBI Taxonomy" id="240449"/>
    <lineage>
        <taxon>Eukaryota</taxon>
        <taxon>Viridiplantae</taxon>
        <taxon>Streptophyta</taxon>
        <taxon>Embryophyta</taxon>
        <taxon>Tracheophyta</taxon>
        <taxon>Spermatophyta</taxon>
        <taxon>Magnoliopsida</taxon>
        <taxon>Liliopsida</taxon>
        <taxon>Poales</taxon>
        <taxon>Poaceae</taxon>
        <taxon>PACMAD clade</taxon>
        <taxon>Panicoideae</taxon>
        <taxon>Panicodae</taxon>
        <taxon>Paniceae</taxon>
        <taxon>Melinidinae</taxon>
        <taxon>Urochloa</taxon>
    </lineage>
</organism>
<feature type="region of interest" description="Disordered" evidence="1">
    <location>
        <begin position="567"/>
        <end position="589"/>
    </location>
</feature>
<evidence type="ECO:0008006" key="4">
    <source>
        <dbReference type="Google" id="ProtNLM"/>
    </source>
</evidence>
<evidence type="ECO:0000313" key="3">
    <source>
        <dbReference type="Proteomes" id="UP001497457"/>
    </source>
</evidence>
<proteinExistence type="predicted"/>
<name>A0ABC9A5G5_9POAL</name>
<dbReference type="InterPro" id="IPR044690">
    <property type="entry name" value="CAS_plant"/>
</dbReference>
<gene>
    <name evidence="2" type="ORF">URODEC1_LOCUS51421</name>
</gene>
<reference evidence="3" key="1">
    <citation type="submission" date="2024-06" db="EMBL/GenBank/DDBJ databases">
        <authorList>
            <person name="Ryan C."/>
        </authorList>
    </citation>
    <scope>NUCLEOTIDE SEQUENCE [LARGE SCALE GENOMIC DNA]</scope>
</reference>
<dbReference type="EMBL" id="OZ075130">
    <property type="protein sequence ID" value="CAL4972674.1"/>
    <property type="molecule type" value="Genomic_DNA"/>
</dbReference>
<dbReference type="PANTHER" id="PTHR34209:SF3">
    <property type="entry name" value="RHODANESE_CELL CYCLE CONTROL PHOSPHATASE SUPERFAMILY PROTEIN"/>
    <property type="match status" value="1"/>
</dbReference>
<dbReference type="PANTHER" id="PTHR34209">
    <property type="entry name" value="RHODANESE/CELL CYCLE CONTROL PHOSPHATASE SUPERFAMILY PROTEIN"/>
    <property type="match status" value="1"/>
</dbReference>
<dbReference type="AlphaFoldDB" id="A0ABC9A5G5"/>
<evidence type="ECO:0000256" key="1">
    <source>
        <dbReference type="SAM" id="MobiDB-lite"/>
    </source>
</evidence>
<evidence type="ECO:0000313" key="2">
    <source>
        <dbReference type="EMBL" id="CAL4972674.1"/>
    </source>
</evidence>
<dbReference type="Proteomes" id="UP001497457">
    <property type="component" value="Chromosome 20rd"/>
</dbReference>
<sequence length="589" mass="61772">MSPPAMLLPVVCSAAPACSPLCPVTASHAAARVLPRRLDAGAAALRSYAADPLVAQVPDRPPLADSSILSPYPAAPDDIARSFAGGGAPTELPSAGPEALCCTGTDHPLTFVADLAATPDQTIAVTAPTDAAERALSDAPFPTTFPSDASEVEDSVARLIDRLGKQVFQAEDALTEAYDKLRLSAYDALGAWRKAVRDAVGGLRASVDAGKEQAAGGVTDASGALQAKVAGAGAVAADVLRKAVAAAEDSLGSAATFVVDSYGSAKESLPPNVRDLLSSSEEKASLVLRPIGNALQQVYVIVEGVEKNVGLDPSDPIVQLAVLLGGSVTIGTSYWLFIYGGYSGDLSPESAFELLKNDDKAVLIDVRPEDLREKDGVPDLRRGARSKYASVLSPEIKGPVKNMLKGGRDIDDALLAVVIRNLKLVKRPYLVKGGFQAWSKNLRVKELKPETALTAINEDVEEIIEQIKPTPTLVFGSLLGLSALSYAILEWETTLQYIAVLSIGLTIYSRFSTYESSEDLEQDLKLLLSPVQVGADALSWAAKKIEPNKVGLPTSPSTTAVKDRVLQAAAKHEAQPSDAEESSAQTAEA</sequence>
<accession>A0ABC9A5G5</accession>
<protein>
    <recommendedName>
        <fullName evidence="4">Rhodanese domain-containing protein</fullName>
    </recommendedName>
</protein>